<evidence type="ECO:0000259" key="1">
    <source>
        <dbReference type="SMART" id="SM01111"/>
    </source>
</evidence>
<dbReference type="Gene3D" id="2.30.60.10">
    <property type="entry name" value="Cyanovirin-N"/>
    <property type="match status" value="2"/>
</dbReference>
<dbReference type="Proteomes" id="UP000667802">
    <property type="component" value="Unassembled WGS sequence"/>
</dbReference>
<comment type="caution">
    <text evidence="2">The sequence shown here is derived from an EMBL/GenBank/DDBJ whole genome shotgun (WGS) entry which is preliminary data.</text>
</comment>
<reference evidence="3" key="1">
    <citation type="journal article" date="2021" name="Science">
        <title>Hunting the eagle killer: A cyanobacterial neurotoxin causes vacuolar myelinopathy.</title>
        <authorList>
            <person name="Breinlinger S."/>
            <person name="Phillips T.J."/>
            <person name="Haram B.N."/>
            <person name="Mares J."/>
            <person name="Martinez Yerena J.A."/>
            <person name="Hrouzek P."/>
            <person name="Sobotka R."/>
            <person name="Henderson W.M."/>
            <person name="Schmieder P."/>
            <person name="Williams S.M."/>
            <person name="Lauderdale J.D."/>
            <person name="Wilde H.D."/>
            <person name="Gerrin W."/>
            <person name="Kust A."/>
            <person name="Washington J.W."/>
            <person name="Wagner C."/>
            <person name="Geier B."/>
            <person name="Liebeke M."/>
            <person name="Enke H."/>
            <person name="Niedermeyer T.H.J."/>
            <person name="Wilde S.B."/>
        </authorList>
    </citation>
    <scope>NUCLEOTIDE SEQUENCE [LARGE SCALE GENOMIC DNA]</scope>
    <source>
        <strain evidence="3">Thurmond2011</strain>
    </source>
</reference>
<evidence type="ECO:0000313" key="2">
    <source>
        <dbReference type="EMBL" id="MDR9894575.1"/>
    </source>
</evidence>
<organism evidence="2 3">
    <name type="scientific">Aetokthonos hydrillicola Thurmond2011</name>
    <dbReference type="NCBI Taxonomy" id="2712845"/>
    <lineage>
        <taxon>Bacteria</taxon>
        <taxon>Bacillati</taxon>
        <taxon>Cyanobacteriota</taxon>
        <taxon>Cyanophyceae</taxon>
        <taxon>Nostocales</taxon>
        <taxon>Hapalosiphonaceae</taxon>
        <taxon>Aetokthonos</taxon>
    </lineage>
</organism>
<dbReference type="InterPro" id="IPR036673">
    <property type="entry name" value="Cyanovirin-N_sf"/>
</dbReference>
<evidence type="ECO:0000313" key="3">
    <source>
        <dbReference type="Proteomes" id="UP000667802"/>
    </source>
</evidence>
<dbReference type="Pfam" id="PF08881">
    <property type="entry name" value="CVNH"/>
    <property type="match status" value="2"/>
</dbReference>
<dbReference type="InterPro" id="IPR011058">
    <property type="entry name" value="Cyanovirin-N"/>
</dbReference>
<dbReference type="SMART" id="SM01111">
    <property type="entry name" value="CVNH"/>
    <property type="match status" value="2"/>
</dbReference>
<keyword evidence="3" id="KW-1185">Reference proteome</keyword>
<protein>
    <submittedName>
        <fullName evidence="2">CVNH domain-containing protein</fullName>
    </submittedName>
</protein>
<feature type="domain" description="Cyanovirin-N" evidence="1">
    <location>
        <begin position="194"/>
        <end position="294"/>
    </location>
</feature>
<dbReference type="SUPFAM" id="SSF51322">
    <property type="entry name" value="Cyanovirin-N"/>
    <property type="match status" value="3"/>
</dbReference>
<accession>A0AAP5M6Z0</accession>
<dbReference type="AlphaFoldDB" id="A0AAP5M6Z0"/>
<dbReference type="EMBL" id="JAALHA020000002">
    <property type="protein sequence ID" value="MDR9894575.1"/>
    <property type="molecule type" value="Genomic_DNA"/>
</dbReference>
<name>A0AAP5M6Z0_9CYAN</name>
<proteinExistence type="predicted"/>
<sequence>MSTSIPVLALTLGIAFIVQSSQKASPQFTLSSYQKSCSNIKVEDGNLLSATCLKIDGSPNNTSIRIPEIENINGVLIFNNLQNSSTYQKSCSNIKVEEGNLLSATCLKIDGSPNNTSIHIPGIENINGVLTFNNLQNSSTYQKSCSNIKVEEGNLLSATCLKIDGSPNNTSIHIPGIENINGVLMFSNDRNSSTYQKSCSNIKVEDGNLLSATCLKIDGSPNNTSIRIPGIENINGVLTFNNLQNSSTYQKSCSNIKVEDGNLLSATCLKIDGSPNNTSIRIPGIENINGVLMFK</sequence>
<feature type="domain" description="Cyanovirin-N" evidence="1">
    <location>
        <begin position="32"/>
        <end position="132"/>
    </location>
</feature>
<gene>
    <name evidence="2" type="ORF">G7B40_008310</name>
</gene>